<protein>
    <submittedName>
        <fullName evidence="1">Uncharacterized protein</fullName>
    </submittedName>
</protein>
<dbReference type="VEuPathDB" id="TriTrypDB:C3747_204g48"/>
<name>A0A2V2VWY3_TRYCR</name>
<evidence type="ECO:0000313" key="2">
    <source>
        <dbReference type="Proteomes" id="UP000246078"/>
    </source>
</evidence>
<dbReference type="EMBL" id="PRFC01000204">
    <property type="protein sequence ID" value="PWV00900.1"/>
    <property type="molecule type" value="Genomic_DNA"/>
</dbReference>
<dbReference type="VEuPathDB" id="TriTrypDB:TcBrA4_0119230"/>
<evidence type="ECO:0000313" key="1">
    <source>
        <dbReference type="EMBL" id="PWV00900.1"/>
    </source>
</evidence>
<gene>
    <name evidence="1" type="ORF">C3747_204g48</name>
</gene>
<dbReference type="Proteomes" id="UP000246078">
    <property type="component" value="Unassembled WGS sequence"/>
</dbReference>
<organism evidence="1 2">
    <name type="scientific">Trypanosoma cruzi</name>
    <dbReference type="NCBI Taxonomy" id="5693"/>
    <lineage>
        <taxon>Eukaryota</taxon>
        <taxon>Discoba</taxon>
        <taxon>Euglenozoa</taxon>
        <taxon>Kinetoplastea</taxon>
        <taxon>Metakinetoplastina</taxon>
        <taxon>Trypanosomatida</taxon>
        <taxon>Trypanosomatidae</taxon>
        <taxon>Trypanosoma</taxon>
        <taxon>Schizotrypanum</taxon>
    </lineage>
</organism>
<accession>A0A2V2VWY3</accession>
<dbReference type="VEuPathDB" id="TriTrypDB:TcCLB.508277.290"/>
<dbReference type="VEuPathDB" id="TriTrypDB:TCDM_03137"/>
<dbReference type="VEuPathDB" id="TriTrypDB:TcCL_ESM04805"/>
<dbReference type="VEuPathDB" id="TriTrypDB:TcG_04557"/>
<dbReference type="VEuPathDB" id="TriTrypDB:C4B63_26g221"/>
<dbReference type="VEuPathDB" id="TriTrypDB:TCSYLVIO_007040"/>
<dbReference type="VEuPathDB" id="TriTrypDB:TcCLB.504091.10"/>
<sequence>MKPVIPGTPASFGAKRHCSLPLLMKCEVFLSVMINKQNSEWNSRRFVLLERRDREIHRQLQKDDEDAAKQHSESSCPLCTLLHSLLAESREEWREALSLRVNELKREVRYSAGAALPARRDGNEGDDVEWSVAQLYKTFGDWSQQHGHGGITDLALIWR</sequence>
<reference evidence="1 2" key="1">
    <citation type="journal article" date="2018" name="Microb. Genom.">
        <title>Expanding an expanded genome: long-read sequencing of Trypanosoma cruzi.</title>
        <authorList>
            <person name="Berna L."/>
            <person name="Rodriguez M."/>
            <person name="Chiribao M.L."/>
            <person name="Parodi-Talice A."/>
            <person name="Pita S."/>
            <person name="Rijo G."/>
            <person name="Alvarez-Valin F."/>
            <person name="Robello C."/>
        </authorList>
    </citation>
    <scope>NUCLEOTIDE SEQUENCE [LARGE SCALE GENOMIC DNA]</scope>
    <source>
        <strain evidence="1 2">TCC</strain>
    </source>
</reference>
<proteinExistence type="predicted"/>
<dbReference type="VEuPathDB" id="TriTrypDB:BCY84_02081"/>
<dbReference type="VEuPathDB" id="TriTrypDB:Tc_MARK_5789"/>
<dbReference type="AlphaFoldDB" id="A0A2V2VWY3"/>
<comment type="caution">
    <text evidence="1">The sequence shown here is derived from an EMBL/GenBank/DDBJ whole genome shotgun (WGS) entry which is preliminary data.</text>
</comment>
<dbReference type="VEuPathDB" id="TriTrypDB:ECC02_004715"/>